<keyword evidence="3" id="KW-0520">NAD</keyword>
<protein>
    <recommendedName>
        <fullName evidence="1">methylmalonate-semialdehyde dehydrogenase (CoA acylating)</fullName>
        <ecNumber evidence="1">1.2.1.27</ecNumber>
    </recommendedName>
</protein>
<dbReference type="FunFam" id="3.40.309.10:FF:000002">
    <property type="entry name" value="Methylmalonate-semialdehyde dehydrogenase (Acylating)"/>
    <property type="match status" value="1"/>
</dbReference>
<dbReference type="InterPro" id="IPR016163">
    <property type="entry name" value="Ald_DH_C"/>
</dbReference>
<dbReference type="GO" id="GO:0004491">
    <property type="term" value="F:methylmalonate-semialdehyde dehydrogenase (acylating, NAD) activity"/>
    <property type="evidence" value="ECO:0007669"/>
    <property type="project" value="UniProtKB-EC"/>
</dbReference>
<dbReference type="Proteomes" id="UP000288794">
    <property type="component" value="Unassembled WGS sequence"/>
</dbReference>
<dbReference type="GO" id="GO:0006210">
    <property type="term" value="P:thymine catabolic process"/>
    <property type="evidence" value="ECO:0007669"/>
    <property type="project" value="TreeGrafter"/>
</dbReference>
<dbReference type="Gene3D" id="3.40.309.10">
    <property type="entry name" value="Aldehyde Dehydrogenase, Chain A, domain 2"/>
    <property type="match status" value="1"/>
</dbReference>
<organism evidence="5 6">
    <name type="scientific">[Pantoea] beijingensis</name>
    <dbReference type="NCBI Taxonomy" id="1324864"/>
    <lineage>
        <taxon>Bacteria</taxon>
        <taxon>Pseudomonadati</taxon>
        <taxon>Pseudomonadota</taxon>
        <taxon>Gammaproteobacteria</taxon>
        <taxon>Enterobacterales</taxon>
        <taxon>Erwiniaceae</taxon>
        <taxon>Erwinia</taxon>
    </lineage>
</organism>
<evidence type="ECO:0000259" key="4">
    <source>
        <dbReference type="Pfam" id="PF00171"/>
    </source>
</evidence>
<evidence type="ECO:0000256" key="2">
    <source>
        <dbReference type="ARBA" id="ARBA00023002"/>
    </source>
</evidence>
<dbReference type="Gene3D" id="3.40.605.10">
    <property type="entry name" value="Aldehyde Dehydrogenase, Chain A, domain 1"/>
    <property type="match status" value="1"/>
</dbReference>
<dbReference type="RefSeq" id="WP_128176957.1">
    <property type="nucleotide sequence ID" value="NZ_CP071409.1"/>
</dbReference>
<feature type="domain" description="Aldehyde dehydrogenase" evidence="4">
    <location>
        <begin position="17"/>
        <end position="480"/>
    </location>
</feature>
<dbReference type="CDD" id="cd07085">
    <property type="entry name" value="ALDH_F6_MMSDH"/>
    <property type="match status" value="1"/>
</dbReference>
<dbReference type="NCBIfam" id="TIGR01722">
    <property type="entry name" value="MMSDH"/>
    <property type="match status" value="1"/>
</dbReference>
<accession>A0A443IE85</accession>
<evidence type="ECO:0000313" key="6">
    <source>
        <dbReference type="Proteomes" id="UP000288794"/>
    </source>
</evidence>
<dbReference type="PANTHER" id="PTHR43866">
    <property type="entry name" value="MALONATE-SEMIALDEHYDE DEHYDROGENASE"/>
    <property type="match status" value="1"/>
</dbReference>
<dbReference type="AlphaFoldDB" id="A0A443IE85"/>
<dbReference type="InterPro" id="IPR010061">
    <property type="entry name" value="MeMal-semiAld_DH"/>
</dbReference>
<proteinExistence type="predicted"/>
<dbReference type="InterPro" id="IPR015590">
    <property type="entry name" value="Aldehyde_DH_dom"/>
</dbReference>
<dbReference type="SUPFAM" id="SSF53720">
    <property type="entry name" value="ALDH-like"/>
    <property type="match status" value="1"/>
</dbReference>
<comment type="caution">
    <text evidence="5">The sequence shown here is derived from an EMBL/GenBank/DDBJ whole genome shotgun (WGS) entry which is preliminary data.</text>
</comment>
<dbReference type="InterPro" id="IPR016162">
    <property type="entry name" value="Ald_DH_N"/>
</dbReference>
<name>A0A443IE85_9GAMM</name>
<dbReference type="FunFam" id="3.40.605.10:FF:000003">
    <property type="entry name" value="Methylmalonate-semialdehyde dehydrogenase [acylating]"/>
    <property type="match status" value="1"/>
</dbReference>
<evidence type="ECO:0000256" key="1">
    <source>
        <dbReference type="ARBA" id="ARBA00013048"/>
    </source>
</evidence>
<reference evidence="5 6" key="1">
    <citation type="submission" date="2014-04" db="EMBL/GenBank/DDBJ databases">
        <title>Draft genome sequence of Pantoea beijingensis strain LMG 27579, an emerging pathogen to Pleurotus eryngii with potential industrial application.</title>
        <authorList>
            <person name="Xu F."/>
            <person name="Liu Y."/>
            <person name="Wang S."/>
            <person name="Yin Y."/>
            <person name="Ma Y."/>
            <person name="Zhao S."/>
            <person name="Rong C."/>
        </authorList>
    </citation>
    <scope>NUCLEOTIDE SEQUENCE [LARGE SCALE GENOMIC DNA]</scope>
    <source>
        <strain evidence="5 6">LMG 27579</strain>
    </source>
</reference>
<dbReference type="InterPro" id="IPR016161">
    <property type="entry name" value="Ald_DH/histidinol_DH"/>
</dbReference>
<keyword evidence="2" id="KW-0560">Oxidoreductase</keyword>
<dbReference type="PANTHER" id="PTHR43866:SF4">
    <property type="entry name" value="MALONATE-SEMIALDEHYDE DEHYDROGENASE"/>
    <property type="match status" value="1"/>
</dbReference>
<dbReference type="Pfam" id="PF00171">
    <property type="entry name" value="Aldedh"/>
    <property type="match status" value="1"/>
</dbReference>
<dbReference type="EC" id="1.2.1.27" evidence="1"/>
<keyword evidence="6" id="KW-1185">Reference proteome</keyword>
<sequence length="501" mass="53655">MNITGNFISGKTTLSASNETVPIYDPATGAPVRELTQSTAEEVTQAIAVAHNAWDGWSRTSPLRRARILFNFKNLMEVHRDELAALIVSEHGKVWSDAQGELTRGLEVVEFACGIPHLIKGENSADVATGVDSYSLMQPLGVVTGITPFNFPAMVPLWMFPIALACGNTFVLKPPALDPSASVRMAELLAEAGLPAGVFNVIHCANEDAEQLYTDPRVQAVSFVGSSGVAEYIYKTASAHGKRVQAFGAAKNHAIVMPDADLDATVNAIIGGAFGSAGERCMALPVVVAVGDDTADTLIAALTPRIKALRIGPGIQQGADENEMGPVVSAAHRQKVLSYIDRGEQEGATLVVDGRHVQVAGYDEGYYIGGTLFDHVTSDMVIWREEIFGPVLSIMRASDYEQALKLVNSHEFGNGSAIFTRSGHIGRDFVREVQAGMVGVNVPVPVPMAFHSFGGWKRSVFGALNVHGPDGVRFYTRMKTATVRWPCGQQTVSEFSMPTLG</sequence>
<evidence type="ECO:0000256" key="3">
    <source>
        <dbReference type="ARBA" id="ARBA00023027"/>
    </source>
</evidence>
<gene>
    <name evidence="5" type="ORF">ED28_08325</name>
</gene>
<dbReference type="EMBL" id="JMEE01000023">
    <property type="protein sequence ID" value="RWR02377.1"/>
    <property type="molecule type" value="Genomic_DNA"/>
</dbReference>
<dbReference type="GO" id="GO:0006574">
    <property type="term" value="P:L-valine catabolic process"/>
    <property type="evidence" value="ECO:0007669"/>
    <property type="project" value="TreeGrafter"/>
</dbReference>
<evidence type="ECO:0000313" key="5">
    <source>
        <dbReference type="EMBL" id="RWR02377.1"/>
    </source>
</evidence>